<evidence type="ECO:0008006" key="3">
    <source>
        <dbReference type="Google" id="ProtNLM"/>
    </source>
</evidence>
<evidence type="ECO:0000313" key="2">
    <source>
        <dbReference type="Proteomes" id="UP001500984"/>
    </source>
</evidence>
<evidence type="ECO:0000313" key="1">
    <source>
        <dbReference type="EMBL" id="GAA2088870.1"/>
    </source>
</evidence>
<accession>A0ABN2WC26</accession>
<dbReference type="Gene3D" id="3.30.530.20">
    <property type="match status" value="1"/>
</dbReference>
<name>A0ABN2WC26_9MICO</name>
<dbReference type="RefSeq" id="WP_291794173.1">
    <property type="nucleotide sequence ID" value="NZ_BAAAPZ010000002.1"/>
</dbReference>
<dbReference type="CDD" id="cd07814">
    <property type="entry name" value="SRPBCC_CalC_Aha1-like"/>
    <property type="match status" value="1"/>
</dbReference>
<dbReference type="Proteomes" id="UP001500984">
    <property type="component" value="Unassembled WGS sequence"/>
</dbReference>
<proteinExistence type="predicted"/>
<organism evidence="1 2">
    <name type="scientific">Brevibacterium salitolerans</name>
    <dbReference type="NCBI Taxonomy" id="1403566"/>
    <lineage>
        <taxon>Bacteria</taxon>
        <taxon>Bacillati</taxon>
        <taxon>Actinomycetota</taxon>
        <taxon>Actinomycetes</taxon>
        <taxon>Micrococcales</taxon>
        <taxon>Brevibacteriaceae</taxon>
        <taxon>Brevibacterium</taxon>
    </lineage>
</organism>
<gene>
    <name evidence="1" type="ORF">GCM10009823_04240</name>
</gene>
<protein>
    <recommendedName>
        <fullName evidence="3">SRPBCC domain-containing protein</fullName>
    </recommendedName>
</protein>
<keyword evidence="2" id="KW-1185">Reference proteome</keyword>
<reference evidence="1 2" key="1">
    <citation type="journal article" date="2019" name="Int. J. Syst. Evol. Microbiol.">
        <title>The Global Catalogue of Microorganisms (GCM) 10K type strain sequencing project: providing services to taxonomists for standard genome sequencing and annotation.</title>
        <authorList>
            <consortium name="The Broad Institute Genomics Platform"/>
            <consortium name="The Broad Institute Genome Sequencing Center for Infectious Disease"/>
            <person name="Wu L."/>
            <person name="Ma J."/>
        </authorList>
    </citation>
    <scope>NUCLEOTIDE SEQUENCE [LARGE SCALE GENOMIC DNA]</scope>
    <source>
        <strain evidence="1 2">JCM 15900</strain>
    </source>
</reference>
<dbReference type="SUPFAM" id="SSF55961">
    <property type="entry name" value="Bet v1-like"/>
    <property type="match status" value="1"/>
</dbReference>
<comment type="caution">
    <text evidence="1">The sequence shown here is derived from an EMBL/GenBank/DDBJ whole genome shotgun (WGS) entry which is preliminary data.</text>
</comment>
<dbReference type="InterPro" id="IPR023393">
    <property type="entry name" value="START-like_dom_sf"/>
</dbReference>
<sequence length="273" mass="28191">MSHVTSRLSAEGECVVAIAQVTAAGSVDAAWEAVATGEGVGAWFVPAVVGTAPGEEFTTRHGDFGDSHGTLTAFEAPHRLAYVENEPELPEWHTEVTVEALPAGPDGAEQVRVTLTSGFPEDGAAHADVVESTLPGWHGALTNLGEYLEHFAPAATSQLLVQRERTAGRGEDSPAAAASGLAGEPGTVAEAVVGGTGEESASVRVAGTVLACEDDVVSLRLTDPCPGLLEVGEFTYGDSRHVMVRGYLYGEEGAAALAPLTAAWQEWVDARCG</sequence>
<dbReference type="EMBL" id="BAAAPZ010000002">
    <property type="protein sequence ID" value="GAA2088870.1"/>
    <property type="molecule type" value="Genomic_DNA"/>
</dbReference>